<protein>
    <recommendedName>
        <fullName evidence="5">EF-hand domain-containing protein</fullName>
    </recommendedName>
</protein>
<proteinExistence type="predicted"/>
<keyword evidence="2" id="KW-0677">Repeat</keyword>
<comment type="caution">
    <text evidence="6">The sequence shown here is derived from an EMBL/GenBank/DDBJ whole genome shotgun (WGS) entry which is preliminary data.</text>
</comment>
<accession>A0A397BEJ7</accession>
<dbReference type="InterPro" id="IPR051581">
    <property type="entry name" value="Ca-bind"/>
</dbReference>
<dbReference type="PROSITE" id="PS00018">
    <property type="entry name" value="EF_HAND_1"/>
    <property type="match status" value="2"/>
</dbReference>
<dbReference type="InterPro" id="IPR011992">
    <property type="entry name" value="EF-hand-dom_pair"/>
</dbReference>
<dbReference type="AlphaFoldDB" id="A0A397BEJ7"/>
<dbReference type="PANTHER" id="PTHR34524">
    <property type="entry name" value="CALCYPHOSIN"/>
    <property type="match status" value="1"/>
</dbReference>
<feature type="compositionally biased region" description="Polar residues" evidence="4">
    <location>
        <begin position="550"/>
        <end position="565"/>
    </location>
</feature>
<dbReference type="Pfam" id="PF13202">
    <property type="entry name" value="EF-hand_5"/>
    <property type="match status" value="1"/>
</dbReference>
<evidence type="ECO:0000256" key="3">
    <source>
        <dbReference type="ARBA" id="ARBA00022837"/>
    </source>
</evidence>
<dbReference type="VEuPathDB" id="FungiDB:H257_13383"/>
<dbReference type="Pfam" id="PF13499">
    <property type="entry name" value="EF-hand_7"/>
    <property type="match status" value="1"/>
</dbReference>
<evidence type="ECO:0000313" key="6">
    <source>
        <dbReference type="EMBL" id="RHY17199.1"/>
    </source>
</evidence>
<feature type="domain" description="EF-hand" evidence="5">
    <location>
        <begin position="174"/>
        <end position="209"/>
    </location>
</feature>
<dbReference type="GO" id="GO:0005509">
    <property type="term" value="F:calcium ion binding"/>
    <property type="evidence" value="ECO:0007669"/>
    <property type="project" value="InterPro"/>
</dbReference>
<dbReference type="Gene3D" id="1.10.238.10">
    <property type="entry name" value="EF-hand"/>
    <property type="match status" value="4"/>
</dbReference>
<evidence type="ECO:0000313" key="7">
    <source>
        <dbReference type="Proteomes" id="UP000265427"/>
    </source>
</evidence>
<keyword evidence="3" id="KW-0106">Calcium</keyword>
<sequence>MATAVEQARAIFDCVDTSKDGVIDQSELGKLLEALGEDPTPQNIVSALFQLDTGGDGTISFDEFVSFYKLNYLPRHPTKLLSSRYGPAGIGHAKSATYTLPPPTFCFGKALQRDKENAGQGVAFVLQQLKTQLQTRGLQAFQALSQHLHGGGGATSWTFPVFKSLALDTLHLSATEKDLRAVFAVFDTNGDGMIQAAEWARALETPLSGSRLELVTRAFESVDVHHTGAVSLSTLRRQFDGSALPEVESGVLTIDEVRSELLAAMTNLLTRDAAITWPEFAKHYTHVSSATSDDAAFTRVIGVGGWMALCGESTAISLAQDPSPTKNAPPPVKKLSLQAFKDTMKNAAGVVLSDKDWRVIFEWFAVNHTLDLRHVAKQLHMPLSSIRLGLVRRAFRSIDVDKLGRVSLVELVDRFDPTQHPSVLSGKATVEEVFDVLKMVFPGPMVTAHEFEVYYGCVSQAILEDAEFELHVTSVWASRFDDVRSESGRSTSVSSSTRGTDEPTKKSPLTLYHESQNRLAAALTSKPKNTTDKPKATGRTIRESPITLVSKASSKAATRGNTSRLKNAGGINHWNNSSRCATSPMSTTIKKAKSSKSSSIGKPMSTTASK</sequence>
<dbReference type="InterPro" id="IPR002048">
    <property type="entry name" value="EF_hand_dom"/>
</dbReference>
<dbReference type="Proteomes" id="UP000265427">
    <property type="component" value="Unassembled WGS sequence"/>
</dbReference>
<organism evidence="6 7">
    <name type="scientific">Aphanomyces astaci</name>
    <name type="common">Crayfish plague agent</name>
    <dbReference type="NCBI Taxonomy" id="112090"/>
    <lineage>
        <taxon>Eukaryota</taxon>
        <taxon>Sar</taxon>
        <taxon>Stramenopiles</taxon>
        <taxon>Oomycota</taxon>
        <taxon>Saprolegniomycetes</taxon>
        <taxon>Saprolegniales</taxon>
        <taxon>Verrucalvaceae</taxon>
        <taxon>Aphanomyces</taxon>
    </lineage>
</organism>
<evidence type="ECO:0000256" key="4">
    <source>
        <dbReference type="SAM" id="MobiDB-lite"/>
    </source>
</evidence>
<reference evidence="6 7" key="1">
    <citation type="submission" date="2018-08" db="EMBL/GenBank/DDBJ databases">
        <title>Aphanomyces genome sequencing and annotation.</title>
        <authorList>
            <person name="Minardi D."/>
            <person name="Oidtmann B."/>
            <person name="Van Der Giezen M."/>
            <person name="Studholme D.J."/>
        </authorList>
    </citation>
    <scope>NUCLEOTIDE SEQUENCE [LARGE SCALE GENOMIC DNA]</scope>
    <source>
        <strain evidence="6 7">Kv</strain>
    </source>
</reference>
<evidence type="ECO:0000256" key="2">
    <source>
        <dbReference type="ARBA" id="ARBA00022737"/>
    </source>
</evidence>
<dbReference type="InterPro" id="IPR018247">
    <property type="entry name" value="EF_Hand_1_Ca_BS"/>
</dbReference>
<dbReference type="PANTHER" id="PTHR34524:SF6">
    <property type="entry name" value="CALCYPHOSINE LIKE"/>
    <property type="match status" value="1"/>
</dbReference>
<dbReference type="CDD" id="cd00051">
    <property type="entry name" value="EFh"/>
    <property type="match status" value="2"/>
</dbReference>
<dbReference type="SMART" id="SM00054">
    <property type="entry name" value="EFh"/>
    <property type="match status" value="4"/>
</dbReference>
<feature type="region of interest" description="Disordered" evidence="4">
    <location>
        <begin position="486"/>
        <end position="610"/>
    </location>
</feature>
<evidence type="ECO:0000259" key="5">
    <source>
        <dbReference type="PROSITE" id="PS50222"/>
    </source>
</evidence>
<dbReference type="SUPFAM" id="SSF47473">
    <property type="entry name" value="EF-hand"/>
    <property type="match status" value="1"/>
</dbReference>
<gene>
    <name evidence="6" type="ORF">DYB36_009669</name>
</gene>
<feature type="domain" description="EF-hand" evidence="5">
    <location>
        <begin position="39"/>
        <end position="74"/>
    </location>
</feature>
<keyword evidence="1" id="KW-0479">Metal-binding</keyword>
<dbReference type="EMBL" id="QUSZ01003772">
    <property type="protein sequence ID" value="RHY17199.1"/>
    <property type="molecule type" value="Genomic_DNA"/>
</dbReference>
<evidence type="ECO:0000256" key="1">
    <source>
        <dbReference type="ARBA" id="ARBA00022723"/>
    </source>
</evidence>
<dbReference type="PROSITE" id="PS50222">
    <property type="entry name" value="EF_HAND_2"/>
    <property type="match status" value="4"/>
</dbReference>
<name>A0A397BEJ7_APHAT</name>
<feature type="compositionally biased region" description="Low complexity" evidence="4">
    <location>
        <begin position="488"/>
        <end position="498"/>
    </location>
</feature>
<feature type="compositionally biased region" description="Polar residues" evidence="4">
    <location>
        <begin position="573"/>
        <end position="585"/>
    </location>
</feature>
<feature type="domain" description="EF-hand" evidence="5">
    <location>
        <begin position="386"/>
        <end position="421"/>
    </location>
</feature>
<feature type="domain" description="EF-hand" evidence="5">
    <location>
        <begin position="3"/>
        <end position="38"/>
    </location>
</feature>